<protein>
    <submittedName>
        <fullName evidence="1">Uncharacterized protein</fullName>
    </submittedName>
</protein>
<reference evidence="1 2" key="1">
    <citation type="submission" date="2023-11" db="EMBL/GenBank/DDBJ databases">
        <title>Halocaridina rubra genome assembly.</title>
        <authorList>
            <person name="Smith C."/>
        </authorList>
    </citation>
    <scope>NUCLEOTIDE SEQUENCE [LARGE SCALE GENOMIC DNA]</scope>
    <source>
        <strain evidence="1">EP-1</strain>
        <tissue evidence="1">Whole</tissue>
    </source>
</reference>
<keyword evidence="2" id="KW-1185">Reference proteome</keyword>
<dbReference type="EMBL" id="JAXCGZ010006663">
    <property type="protein sequence ID" value="KAK7079613.1"/>
    <property type="molecule type" value="Genomic_DNA"/>
</dbReference>
<evidence type="ECO:0000313" key="1">
    <source>
        <dbReference type="EMBL" id="KAK7079613.1"/>
    </source>
</evidence>
<dbReference type="Gene3D" id="3.90.470.10">
    <property type="entry name" value="Ribosomal protein L22/L17"/>
    <property type="match status" value="1"/>
</dbReference>
<gene>
    <name evidence="1" type="ORF">SK128_005608</name>
</gene>
<comment type="caution">
    <text evidence="1">The sequence shown here is derived from an EMBL/GenBank/DDBJ whole genome shotgun (WGS) entry which is preliminary data.</text>
</comment>
<dbReference type="GO" id="GO:0003735">
    <property type="term" value="F:structural constituent of ribosome"/>
    <property type="evidence" value="ECO:0007669"/>
    <property type="project" value="InterPro"/>
</dbReference>
<accession>A0AAN9A9L3</accession>
<organism evidence="1 2">
    <name type="scientific">Halocaridina rubra</name>
    <name type="common">Hawaiian red shrimp</name>
    <dbReference type="NCBI Taxonomy" id="373956"/>
    <lineage>
        <taxon>Eukaryota</taxon>
        <taxon>Metazoa</taxon>
        <taxon>Ecdysozoa</taxon>
        <taxon>Arthropoda</taxon>
        <taxon>Crustacea</taxon>
        <taxon>Multicrustacea</taxon>
        <taxon>Malacostraca</taxon>
        <taxon>Eumalacostraca</taxon>
        <taxon>Eucarida</taxon>
        <taxon>Decapoda</taxon>
        <taxon>Pleocyemata</taxon>
        <taxon>Caridea</taxon>
        <taxon>Atyoidea</taxon>
        <taxon>Atyidae</taxon>
        <taxon>Halocaridina</taxon>
    </lineage>
</organism>
<sequence>MQDKGFEHMGSVEGMESSQDRWLKKSLQVLQDLLENAESDAQYKGMDINYFVIELICVQCARQNATSHVSCVQRQQALPEFFMSH</sequence>
<dbReference type="GO" id="GO:0006412">
    <property type="term" value="P:translation"/>
    <property type="evidence" value="ECO:0007669"/>
    <property type="project" value="InterPro"/>
</dbReference>
<evidence type="ECO:0000313" key="2">
    <source>
        <dbReference type="Proteomes" id="UP001381693"/>
    </source>
</evidence>
<dbReference type="GO" id="GO:0005840">
    <property type="term" value="C:ribosome"/>
    <property type="evidence" value="ECO:0007669"/>
    <property type="project" value="InterPro"/>
</dbReference>
<dbReference type="Proteomes" id="UP001381693">
    <property type="component" value="Unassembled WGS sequence"/>
</dbReference>
<dbReference type="SUPFAM" id="SSF54843">
    <property type="entry name" value="Ribosomal protein L22"/>
    <property type="match status" value="1"/>
</dbReference>
<dbReference type="AlphaFoldDB" id="A0AAN9A9L3"/>
<name>A0AAN9A9L3_HALRR</name>
<proteinExistence type="predicted"/>
<dbReference type="InterPro" id="IPR036394">
    <property type="entry name" value="Ribosomal_uL22_sf"/>
</dbReference>